<reference evidence="1 2" key="1">
    <citation type="submission" date="2020-11" db="EMBL/GenBank/DDBJ databases">
        <title>Taxonomic evaluation of the Bacillus sporothermodurans group of bacteria based on whole genome sequences.</title>
        <authorList>
            <person name="Fiedler G."/>
            <person name="Herbstmann A.-D."/>
            <person name="Doll E."/>
            <person name="Wenning M."/>
            <person name="Brinks E."/>
            <person name="Kabisch J."/>
            <person name="Breitenwieser F."/>
            <person name="Lappann M."/>
            <person name="Boehnlein C."/>
            <person name="Franz C."/>
        </authorList>
    </citation>
    <scope>NUCLEOTIDE SEQUENCE [LARGE SCALE GENOMIC DNA]</scope>
    <source>
        <strain evidence="1 2">JCM 19841</strain>
    </source>
</reference>
<evidence type="ECO:0000313" key="1">
    <source>
        <dbReference type="EMBL" id="QQZ09103.1"/>
    </source>
</evidence>
<protein>
    <recommendedName>
        <fullName evidence="3">Phr family secreted Rap phosphatase inhibitor</fullName>
    </recommendedName>
</protein>
<name>A0ABX7E1B3_9BACI</name>
<evidence type="ECO:0008006" key="3">
    <source>
        <dbReference type="Google" id="ProtNLM"/>
    </source>
</evidence>
<dbReference type="Proteomes" id="UP000595691">
    <property type="component" value="Chromosome"/>
</dbReference>
<dbReference type="EMBL" id="CP065425">
    <property type="protein sequence ID" value="QQZ09103.1"/>
    <property type="molecule type" value="Genomic_DNA"/>
</dbReference>
<accession>A0ABX7E1B3</accession>
<dbReference type="RefSeq" id="WP_202778134.1">
    <property type="nucleotide sequence ID" value="NZ_CP065425.1"/>
</dbReference>
<evidence type="ECO:0000313" key="2">
    <source>
        <dbReference type="Proteomes" id="UP000595691"/>
    </source>
</evidence>
<sequence length="53" mass="5404">MKKLILSLSAGFLLLVGGVIVSNDQSNSHVKNVAAGGGEREPSILSIKVPTSA</sequence>
<proteinExistence type="predicted"/>
<gene>
    <name evidence="1" type="ORF">I5776_19315</name>
</gene>
<organism evidence="1 2">
    <name type="scientific">Heyndrickxia vini</name>
    <dbReference type="NCBI Taxonomy" id="1476025"/>
    <lineage>
        <taxon>Bacteria</taxon>
        <taxon>Bacillati</taxon>
        <taxon>Bacillota</taxon>
        <taxon>Bacilli</taxon>
        <taxon>Bacillales</taxon>
        <taxon>Bacillaceae</taxon>
        <taxon>Heyndrickxia</taxon>
    </lineage>
</organism>
<keyword evidence="2" id="KW-1185">Reference proteome</keyword>